<evidence type="ECO:0000313" key="1">
    <source>
        <dbReference type="EMBL" id="KAB2636510.1"/>
    </source>
</evidence>
<comment type="caution">
    <text evidence="1">The sequence shown here is derived from an EMBL/GenBank/DDBJ whole genome shotgun (WGS) entry which is preliminary data.</text>
</comment>
<dbReference type="EMBL" id="SMOL01000004">
    <property type="protein sequence ID" value="KAB2636510.1"/>
    <property type="molecule type" value="Genomic_DNA"/>
</dbReference>
<name>A0A5N5IFY4_9ROSA</name>
<organism evidence="1 2">
    <name type="scientific">Pyrus ussuriensis x Pyrus communis</name>
    <dbReference type="NCBI Taxonomy" id="2448454"/>
    <lineage>
        <taxon>Eukaryota</taxon>
        <taxon>Viridiplantae</taxon>
        <taxon>Streptophyta</taxon>
        <taxon>Embryophyta</taxon>
        <taxon>Tracheophyta</taxon>
        <taxon>Spermatophyta</taxon>
        <taxon>Magnoliopsida</taxon>
        <taxon>eudicotyledons</taxon>
        <taxon>Gunneridae</taxon>
        <taxon>Pentapetalae</taxon>
        <taxon>rosids</taxon>
        <taxon>fabids</taxon>
        <taxon>Rosales</taxon>
        <taxon>Rosaceae</taxon>
        <taxon>Amygdaloideae</taxon>
        <taxon>Maleae</taxon>
        <taxon>Pyrus</taxon>
    </lineage>
</organism>
<dbReference type="AlphaFoldDB" id="A0A5N5IFY4"/>
<proteinExistence type="predicted"/>
<keyword evidence="2" id="KW-1185">Reference proteome</keyword>
<protein>
    <submittedName>
        <fullName evidence="1">Uncharacterized protein</fullName>
    </submittedName>
</protein>
<reference evidence="2" key="2">
    <citation type="submission" date="2019-10" db="EMBL/GenBank/DDBJ databases">
        <title>A de novo genome assembly of a pear dwarfing rootstock.</title>
        <authorList>
            <person name="Wang F."/>
            <person name="Wang J."/>
            <person name="Li S."/>
            <person name="Zhang Y."/>
            <person name="Fang M."/>
            <person name="Ma L."/>
            <person name="Zhao Y."/>
            <person name="Jiang S."/>
        </authorList>
    </citation>
    <scope>NUCLEOTIDE SEQUENCE [LARGE SCALE GENOMIC DNA]</scope>
</reference>
<sequence>MDLFIRLFNSRLQLSESKNLEVVMSNTTTERLRVSKFFLVGKVLSHKYLRPNIVMGVIKDLWRPKMEAPRFSPGLGHDVDTEVVEGAGVHSEQAVVDGEANMGVGSNVSK</sequence>
<accession>A0A5N5IFY4</accession>
<reference evidence="1 2" key="1">
    <citation type="submission" date="2019-09" db="EMBL/GenBank/DDBJ databases">
        <authorList>
            <person name="Ou C."/>
        </authorList>
    </citation>
    <scope>NUCLEOTIDE SEQUENCE [LARGE SCALE GENOMIC DNA]</scope>
    <source>
        <strain evidence="1">S2</strain>
        <tissue evidence="1">Leaf</tissue>
    </source>
</reference>
<gene>
    <name evidence="1" type="ORF">D8674_027044</name>
</gene>
<dbReference type="Proteomes" id="UP000327157">
    <property type="component" value="Chromosome 5"/>
</dbReference>
<reference evidence="1 2" key="3">
    <citation type="submission" date="2019-11" db="EMBL/GenBank/DDBJ databases">
        <title>A de novo genome assembly of a pear dwarfing rootstock.</title>
        <authorList>
            <person name="Wang F."/>
            <person name="Wang J."/>
            <person name="Li S."/>
            <person name="Zhang Y."/>
            <person name="Fang M."/>
            <person name="Ma L."/>
            <person name="Zhao Y."/>
            <person name="Jiang S."/>
        </authorList>
    </citation>
    <scope>NUCLEOTIDE SEQUENCE [LARGE SCALE GENOMIC DNA]</scope>
    <source>
        <strain evidence="1">S2</strain>
        <tissue evidence="1">Leaf</tissue>
    </source>
</reference>
<evidence type="ECO:0000313" key="2">
    <source>
        <dbReference type="Proteomes" id="UP000327157"/>
    </source>
</evidence>